<dbReference type="GO" id="GO:0004042">
    <property type="term" value="F:L-glutamate N-acetyltransferase activity"/>
    <property type="evidence" value="ECO:0007669"/>
    <property type="project" value="InterPro"/>
</dbReference>
<dbReference type="GO" id="GO:0006526">
    <property type="term" value="P:L-arginine biosynthetic process"/>
    <property type="evidence" value="ECO:0007669"/>
    <property type="project" value="InterPro"/>
</dbReference>
<dbReference type="InterPro" id="IPR016181">
    <property type="entry name" value="Acyl_CoA_acyltransferase"/>
</dbReference>
<proteinExistence type="predicted"/>
<dbReference type="PROSITE" id="PS51186">
    <property type="entry name" value="GNAT"/>
    <property type="match status" value="1"/>
</dbReference>
<evidence type="ECO:0000313" key="4">
    <source>
        <dbReference type="EMBL" id="SFE36369.1"/>
    </source>
</evidence>
<evidence type="ECO:0000256" key="2">
    <source>
        <dbReference type="ARBA" id="ARBA00023315"/>
    </source>
</evidence>
<protein>
    <submittedName>
        <fullName evidence="4">Amino-acid N-acetyltransferase</fullName>
    </submittedName>
</protein>
<name>A0A1I1ZXN1_9BACL</name>
<feature type="domain" description="N-acetyltransferase" evidence="3">
    <location>
        <begin position="33"/>
        <end position="174"/>
    </location>
</feature>
<dbReference type="InterPro" id="IPR000182">
    <property type="entry name" value="GNAT_dom"/>
</dbReference>
<dbReference type="PANTHER" id="PTHR30602">
    <property type="entry name" value="AMINO-ACID ACETYLTRANSFERASE"/>
    <property type="match status" value="1"/>
</dbReference>
<gene>
    <name evidence="4" type="ORF">SAMN04487969_102148</name>
</gene>
<sequence>MRDVVYLFNDRYMVMKQAPDGGSSMKLMDSLQAVCRKATKDDVDVLFDLIQGYAEKGIMLPRTRYMLEYSINSFIVAEVGDQVVGCGSLTKLGDNLVEIRSLGMSDGYKGLGIGSKLVDGLLAAAKEQGITKVMALTYEVAFFLRNGFTVVDKEIFPEKVWTDCVNCPKQNACDEIAVLKVLE</sequence>
<evidence type="ECO:0000259" key="3">
    <source>
        <dbReference type="PROSITE" id="PS51186"/>
    </source>
</evidence>
<keyword evidence="2" id="KW-0012">Acyltransferase</keyword>
<evidence type="ECO:0000313" key="5">
    <source>
        <dbReference type="Proteomes" id="UP000183410"/>
    </source>
</evidence>
<dbReference type="SUPFAM" id="SSF55729">
    <property type="entry name" value="Acyl-CoA N-acyltransferases (Nat)"/>
    <property type="match status" value="1"/>
</dbReference>
<organism evidence="4 5">
    <name type="scientific">Paenibacillus algorifonticola</name>
    <dbReference type="NCBI Taxonomy" id="684063"/>
    <lineage>
        <taxon>Bacteria</taxon>
        <taxon>Bacillati</taxon>
        <taxon>Bacillota</taxon>
        <taxon>Bacilli</taxon>
        <taxon>Bacillales</taxon>
        <taxon>Paenibacillaceae</taxon>
        <taxon>Paenibacillus</taxon>
    </lineage>
</organism>
<evidence type="ECO:0000256" key="1">
    <source>
        <dbReference type="ARBA" id="ARBA00022679"/>
    </source>
</evidence>
<dbReference type="GO" id="GO:0005737">
    <property type="term" value="C:cytoplasm"/>
    <property type="evidence" value="ECO:0007669"/>
    <property type="project" value="InterPro"/>
</dbReference>
<reference evidence="5" key="1">
    <citation type="submission" date="2016-10" db="EMBL/GenBank/DDBJ databases">
        <authorList>
            <person name="Varghese N."/>
            <person name="Submissions S."/>
        </authorList>
    </citation>
    <scope>NUCLEOTIDE SEQUENCE [LARGE SCALE GENOMIC DNA]</scope>
    <source>
        <strain evidence="5">CGMCC 1.10223</strain>
    </source>
</reference>
<keyword evidence="1 4" id="KW-0808">Transferase</keyword>
<accession>A0A1I1ZXN1</accession>
<dbReference type="AlphaFoldDB" id="A0A1I1ZXN1"/>
<keyword evidence="5" id="KW-1185">Reference proteome</keyword>
<dbReference type="Pfam" id="PF00583">
    <property type="entry name" value="Acetyltransf_1"/>
    <property type="match status" value="1"/>
</dbReference>
<dbReference type="EMBL" id="FONN01000002">
    <property type="protein sequence ID" value="SFE36369.1"/>
    <property type="molecule type" value="Genomic_DNA"/>
</dbReference>
<dbReference type="CDD" id="cd04301">
    <property type="entry name" value="NAT_SF"/>
    <property type="match status" value="1"/>
</dbReference>
<dbReference type="Gene3D" id="3.40.630.30">
    <property type="match status" value="1"/>
</dbReference>
<dbReference type="PANTHER" id="PTHR30602:SF12">
    <property type="entry name" value="AMINO-ACID ACETYLTRANSFERASE NAGS1, CHLOROPLASTIC-RELATED"/>
    <property type="match status" value="1"/>
</dbReference>
<dbReference type="InterPro" id="IPR010167">
    <property type="entry name" value="NH2A_AcTrfase"/>
</dbReference>
<dbReference type="Proteomes" id="UP000183410">
    <property type="component" value="Unassembled WGS sequence"/>
</dbReference>
<dbReference type="NCBIfam" id="NF005840">
    <property type="entry name" value="PRK07757.1"/>
    <property type="match status" value="1"/>
</dbReference>